<dbReference type="Proteomes" id="UP001642520">
    <property type="component" value="Unassembled WGS sequence"/>
</dbReference>
<protein>
    <submittedName>
        <fullName evidence="2">Uncharacterized protein</fullName>
    </submittedName>
</protein>
<feature type="compositionally biased region" description="Basic residues" evidence="1">
    <location>
        <begin position="442"/>
        <end position="453"/>
    </location>
</feature>
<evidence type="ECO:0000313" key="2">
    <source>
        <dbReference type="EMBL" id="CAL7935887.1"/>
    </source>
</evidence>
<gene>
    <name evidence="2" type="ORF">XYLVIOL_LOCUS1878</name>
</gene>
<feature type="region of interest" description="Disordered" evidence="1">
    <location>
        <begin position="438"/>
        <end position="481"/>
    </location>
</feature>
<organism evidence="2 3">
    <name type="scientific">Xylocopa violacea</name>
    <name type="common">Violet carpenter bee</name>
    <name type="synonym">Apis violacea</name>
    <dbReference type="NCBI Taxonomy" id="135666"/>
    <lineage>
        <taxon>Eukaryota</taxon>
        <taxon>Metazoa</taxon>
        <taxon>Ecdysozoa</taxon>
        <taxon>Arthropoda</taxon>
        <taxon>Hexapoda</taxon>
        <taxon>Insecta</taxon>
        <taxon>Pterygota</taxon>
        <taxon>Neoptera</taxon>
        <taxon>Endopterygota</taxon>
        <taxon>Hymenoptera</taxon>
        <taxon>Apocrita</taxon>
        <taxon>Aculeata</taxon>
        <taxon>Apoidea</taxon>
        <taxon>Anthophila</taxon>
        <taxon>Apidae</taxon>
        <taxon>Xylocopa</taxon>
        <taxon>Xylocopa</taxon>
    </lineage>
</organism>
<sequence length="1584" mass="179828">MNCAAQERIHSMQSKNALVQDTKKEMVKNNGKLELNNDESKSLITELFPWILEFSKMCSRIHTEKSMTSLTKLMQFYVRNVSVSINECYTRPLRAAKLKDSISDTLMLFLYIYRDLSEDRDRSSYLNNMSNLLAFYIDMELKASRKSNEDHDKIYARLTSCLYVYLEHSTEHLLDTLIKVQFMCHNYHHILDPVIMKIIKNIPTHPESSIMYIRYFFIYCLWRKINENVAAKNQITAAAIASLGPLPSTFSPSLVEDVLPKVPKSQPNSTKALLQHKFDIKKHCEMFVKYCRESNGCVRQKDGPATSSSRINSELAQQENTANKDVEHVDNNVNSIISDETKQNESISLLKSFKPSNLEEQTSFKPLETFSNNISTKHINPKTVKSNKVRLQKKCKKSNEIIIIDLTSDTVLTKCIKKRNSRKLPWLEEAKRRIDLKIVKTSQKKKKKQKSINHTHPLNTTSQSASHQSEDSSQLVSATRNIREKNESKACRTVIIEEDEDKMEIDKQSIACTENLRKPTESCVTVTKVNTNEINIKASTVTSKAVLTEILPQSNQVSNISDTTANSNCLSNGDISSIQSDEKENDRFNKQTVIKRLIETDVFLEPEARERVESFTKVCDLETECPDVNSTTICTQYDSKDNSVNSNRSNFNVTNDDRTERIRLSRTDVELELNNQNVSDNGTLNNCLNETVCKSDCADKVVHSTVKCNELINAQSNDNNDVTIIEMTRSVHASPVQGILNHEEKQQPTRVENSVIEEQLQSQIKSKSSKCTNRVRNEFCPQTELEICNYKKINENIGENKSSIANIRESIFESHSMDKEDISNTVRITCPNKNTENNRNSCIDTNFRKPVEDIIDDKGDSNFGEPVNKEVAPYECDRTLEVSPEITSKEHNLYKIIEEKNVYNIAENKYIVQDSELQDNIDGLSLLASVSQHVSHLKPGSDVKCDQIKVKDYATLRYSCYNQITDDEADTNDSSNTVSQMLENPSTDVINRIVGIYPENALDKVTLRVEVTSDKAEGGNGDSDLCKVVSHSETNVNYDVDTVAHNLALIENNAQTTKENTNVILNGETVVLLQKSPNSNLYIINKAAENSKDHNSDEEINRLKEKNWIFPSEECGQFEAVTSLEHTSYNLELIPYSKELSCQESKYSTVRGKGIKVEPEDNNFSDVKSYSKKVPLPTDMLSINSQMYQDVNIMSKPVDKRISAKPNLAFRPNIKQEFNNISNHIASNCAIPGCNGIHTHPHEVDAQHPIHIAATHPNTLPSICGNCAGNGDLCIPYHKHCTSVSCSLQINATTSLHSHGKSSSPCGRSRCSCLNCTYDIVAHCRQCMHPPTDTHVSCIETAPYFLPTHSSVQSPAVQEHDRAKSDAVIEKLCDDQLLRKLEKDLLQNNTLEKLDVQCDPEKIFNKDAKIKLPLKKRWKAHAMTYGEMVKSEYELPLSKKEETRSGYHCSSSLVRRDYYKDMHVGGSHPNHAKENTRKIERQFRLANDQSDNTMCQESCLQRSVKTPVQQKEINLSNISALKRFKIESIEQEGTYKKVNKTQAPLRQRRSSKRNVPKVNYSYTDVDPEWNPSGESKRKRKKTSR</sequence>
<feature type="compositionally biased region" description="Low complexity" evidence="1">
    <location>
        <begin position="462"/>
        <end position="474"/>
    </location>
</feature>
<evidence type="ECO:0000313" key="3">
    <source>
        <dbReference type="Proteomes" id="UP001642520"/>
    </source>
</evidence>
<reference evidence="2 3" key="1">
    <citation type="submission" date="2024-08" db="EMBL/GenBank/DDBJ databases">
        <authorList>
            <person name="Will J Nash"/>
            <person name="Angela Man"/>
            <person name="Seanna McTaggart"/>
            <person name="Kendall Baker"/>
            <person name="Tom Barker"/>
            <person name="Leah Catchpole"/>
            <person name="Alex Durrant"/>
            <person name="Karim Gharbi"/>
            <person name="Naomi Irish"/>
            <person name="Gemy Kaithakottil"/>
            <person name="Debby Ku"/>
            <person name="Aaliyah Providence"/>
            <person name="Felix Shaw"/>
            <person name="David Swarbreck"/>
            <person name="Chris Watkins"/>
            <person name="Ann M. McCartney"/>
            <person name="Giulio Formenti"/>
            <person name="Alice Mouton"/>
            <person name="Noel Vella"/>
            <person name="Bjorn M von Reumont"/>
            <person name="Adriana Vella"/>
            <person name="Wilfried Haerty"/>
        </authorList>
    </citation>
    <scope>NUCLEOTIDE SEQUENCE [LARGE SCALE GENOMIC DNA]</scope>
</reference>
<evidence type="ECO:0000256" key="1">
    <source>
        <dbReference type="SAM" id="MobiDB-lite"/>
    </source>
</evidence>
<comment type="caution">
    <text evidence="2">The sequence shown here is derived from an EMBL/GenBank/DDBJ whole genome shotgun (WGS) entry which is preliminary data.</text>
</comment>
<proteinExistence type="predicted"/>
<dbReference type="EMBL" id="CAXAJV020001286">
    <property type="protein sequence ID" value="CAL7935887.1"/>
    <property type="molecule type" value="Genomic_DNA"/>
</dbReference>
<accession>A0ABP1N7H8</accession>
<feature type="region of interest" description="Disordered" evidence="1">
    <location>
        <begin position="1540"/>
        <end position="1584"/>
    </location>
</feature>
<feature type="compositionally biased region" description="Basic residues" evidence="1">
    <location>
        <begin position="1546"/>
        <end position="1555"/>
    </location>
</feature>
<keyword evidence="3" id="KW-1185">Reference proteome</keyword>
<name>A0ABP1N7H8_XYLVO</name>